<evidence type="ECO:0000256" key="2">
    <source>
        <dbReference type="SAM" id="MobiDB-lite"/>
    </source>
</evidence>
<accession>A0ABD3NQJ0</accession>
<dbReference type="EMBL" id="JALLAZ020001236">
    <property type="protein sequence ID" value="KAL3778167.1"/>
    <property type="molecule type" value="Genomic_DNA"/>
</dbReference>
<dbReference type="PANTHER" id="PTHR11178:SF15">
    <property type="entry name" value="NIFU-LIKE PROTEIN 1, CHLOROPLASTIC"/>
    <property type="match status" value="1"/>
</dbReference>
<evidence type="ECO:0000256" key="3">
    <source>
        <dbReference type="SAM" id="SignalP"/>
    </source>
</evidence>
<proteinExistence type="inferred from homology"/>
<name>A0ABD3NQJ0_9STRA</name>
<sequence length="499" mass="52652">MVPKSRRLLLSLATAMAMILRPCPSSGFVLVPPAPRSSSSSRRSPVVVVVVDAVAGGRVRRPRSSSWHAAADDDVESTTTSTSSDVVISRAPSLNGKAVLPVGAVLAGLGDHKVPAVYAILENYERGSGEGWENVVRVGVTRDLTSEISDFRKSSSSSSSSSSSTFHVRAMSFSYPQRSVMEDFAETWRTRVREAGGGEAKTKTTTTTTISAGEGNLESYAADDDDEDMDDDDLDDYLMMMAGSRAAVPSSSSTITPPLFVDDVGTSGISSLVAGGGGSTTMTTTMTRDGVVVSPFEAKAADAKIDHRDYEAITATATTTTTTTTNSPAEDMGQPLDLTIENVDAVLDEVRPYLISDGGNVSVRGVDDGDGKDGPRNVYLLLEGACGSCASSTVTMKMGIERVLRERFGEALGEVKQVDPESGGDGGGKATALTTEAVRAEVDRMSRAITAMGGVVRIADVDSEFGVVTIDYRGPNRVRRGLELALLDVEYVRHVKFVS</sequence>
<dbReference type="PANTHER" id="PTHR11178">
    <property type="entry name" value="IRON-SULFUR CLUSTER SCAFFOLD PROTEIN NFU-RELATED"/>
    <property type="match status" value="1"/>
</dbReference>
<feature type="chain" id="PRO_5044857208" description="NIF system FeS cluster assembly NifU C-terminal domain-containing protein" evidence="3">
    <location>
        <begin position="28"/>
        <end position="499"/>
    </location>
</feature>
<dbReference type="InterPro" id="IPR001075">
    <property type="entry name" value="NIF_FeS_clus_asmbl_NifU_C"/>
</dbReference>
<evidence type="ECO:0000313" key="6">
    <source>
        <dbReference type="Proteomes" id="UP001530315"/>
    </source>
</evidence>
<dbReference type="FunFam" id="3.30.300.130:FF:000003">
    <property type="entry name" value="NifU-like protein 3, chloroplastic"/>
    <property type="match status" value="1"/>
</dbReference>
<evidence type="ECO:0000256" key="1">
    <source>
        <dbReference type="ARBA" id="ARBA00006420"/>
    </source>
</evidence>
<dbReference type="InterPro" id="IPR034904">
    <property type="entry name" value="FSCA_dom_sf"/>
</dbReference>
<organism evidence="5 6">
    <name type="scientific">Stephanodiscus triporus</name>
    <dbReference type="NCBI Taxonomy" id="2934178"/>
    <lineage>
        <taxon>Eukaryota</taxon>
        <taxon>Sar</taxon>
        <taxon>Stramenopiles</taxon>
        <taxon>Ochrophyta</taxon>
        <taxon>Bacillariophyta</taxon>
        <taxon>Coscinodiscophyceae</taxon>
        <taxon>Thalassiosirophycidae</taxon>
        <taxon>Stephanodiscales</taxon>
        <taxon>Stephanodiscaceae</taxon>
        <taxon>Stephanodiscus</taxon>
    </lineage>
</organism>
<dbReference type="SUPFAM" id="SSF117916">
    <property type="entry name" value="Fe-S cluster assembly (FSCA) domain-like"/>
    <property type="match status" value="1"/>
</dbReference>
<feature type="domain" description="NIF system FeS cluster assembly NifU C-terminal" evidence="4">
    <location>
        <begin position="343"/>
        <end position="411"/>
    </location>
</feature>
<protein>
    <recommendedName>
        <fullName evidence="4">NIF system FeS cluster assembly NifU C-terminal domain-containing protein</fullName>
    </recommendedName>
</protein>
<dbReference type="GO" id="GO:0005198">
    <property type="term" value="F:structural molecule activity"/>
    <property type="evidence" value="ECO:0007669"/>
    <property type="project" value="UniProtKB-ARBA"/>
</dbReference>
<feature type="signal peptide" evidence="3">
    <location>
        <begin position="1"/>
        <end position="27"/>
    </location>
</feature>
<dbReference type="Proteomes" id="UP001530315">
    <property type="component" value="Unassembled WGS sequence"/>
</dbReference>
<keyword evidence="6" id="KW-1185">Reference proteome</keyword>
<keyword evidence="3" id="KW-0732">Signal</keyword>
<dbReference type="AlphaFoldDB" id="A0ABD3NQJ0"/>
<dbReference type="Pfam" id="PF01106">
    <property type="entry name" value="NifU"/>
    <property type="match status" value="1"/>
</dbReference>
<evidence type="ECO:0000313" key="5">
    <source>
        <dbReference type="EMBL" id="KAL3778167.1"/>
    </source>
</evidence>
<dbReference type="GO" id="GO:0009536">
    <property type="term" value="C:plastid"/>
    <property type="evidence" value="ECO:0007669"/>
    <property type="project" value="UniProtKB-ARBA"/>
</dbReference>
<evidence type="ECO:0000259" key="4">
    <source>
        <dbReference type="Pfam" id="PF01106"/>
    </source>
</evidence>
<dbReference type="Gene3D" id="3.30.300.130">
    <property type="entry name" value="Fe-S cluster assembly (FSCA)"/>
    <property type="match status" value="1"/>
</dbReference>
<comment type="caution">
    <text evidence="5">The sequence shown here is derived from an EMBL/GenBank/DDBJ whole genome shotgun (WGS) entry which is preliminary data.</text>
</comment>
<reference evidence="5 6" key="1">
    <citation type="submission" date="2024-10" db="EMBL/GenBank/DDBJ databases">
        <title>Updated reference genomes for cyclostephanoid diatoms.</title>
        <authorList>
            <person name="Roberts W.R."/>
            <person name="Alverson A.J."/>
        </authorList>
    </citation>
    <scope>NUCLEOTIDE SEQUENCE [LARGE SCALE GENOMIC DNA]</scope>
    <source>
        <strain evidence="5 6">AJA276-08</strain>
    </source>
</reference>
<comment type="similarity">
    <text evidence="1">Belongs to the NifU family.</text>
</comment>
<feature type="region of interest" description="Disordered" evidence="2">
    <location>
        <begin position="62"/>
        <end position="83"/>
    </location>
</feature>
<gene>
    <name evidence="5" type="ORF">ACHAW5_008969</name>
</gene>